<dbReference type="WBParaSite" id="scf7180000424275.g12695">
    <property type="protein sequence ID" value="scf7180000424275.g12695"/>
    <property type="gene ID" value="scf7180000424275.g12695"/>
</dbReference>
<dbReference type="AlphaFoldDB" id="A0A915PCY8"/>
<feature type="compositionally biased region" description="Polar residues" evidence="1">
    <location>
        <begin position="53"/>
        <end position="67"/>
    </location>
</feature>
<sequence>MAGSDFDPKFFTATELNNFQTILTRLREFEKTVAHSFRTLEKRVDQIEENVKTNKNSLSGTKAVPQNESEDETEINDEVDLDLTL</sequence>
<dbReference type="Proteomes" id="UP000887560">
    <property type="component" value="Unplaced"/>
</dbReference>
<name>A0A915PCY8_9BILA</name>
<evidence type="ECO:0000313" key="2">
    <source>
        <dbReference type="Proteomes" id="UP000887560"/>
    </source>
</evidence>
<evidence type="ECO:0000256" key="1">
    <source>
        <dbReference type="SAM" id="MobiDB-lite"/>
    </source>
</evidence>
<protein>
    <submittedName>
        <fullName evidence="3">Uncharacterized protein</fullName>
    </submittedName>
</protein>
<evidence type="ECO:0000313" key="3">
    <source>
        <dbReference type="WBParaSite" id="scf7180000424275.g12695"/>
    </source>
</evidence>
<feature type="compositionally biased region" description="Acidic residues" evidence="1">
    <location>
        <begin position="68"/>
        <end position="85"/>
    </location>
</feature>
<accession>A0A915PCY8</accession>
<organism evidence="2 3">
    <name type="scientific">Meloidogyne floridensis</name>
    <dbReference type="NCBI Taxonomy" id="298350"/>
    <lineage>
        <taxon>Eukaryota</taxon>
        <taxon>Metazoa</taxon>
        <taxon>Ecdysozoa</taxon>
        <taxon>Nematoda</taxon>
        <taxon>Chromadorea</taxon>
        <taxon>Rhabditida</taxon>
        <taxon>Tylenchina</taxon>
        <taxon>Tylenchomorpha</taxon>
        <taxon>Tylenchoidea</taxon>
        <taxon>Meloidogynidae</taxon>
        <taxon>Meloidogyninae</taxon>
        <taxon>Meloidogyne</taxon>
    </lineage>
</organism>
<reference evidence="3" key="1">
    <citation type="submission" date="2022-11" db="UniProtKB">
        <authorList>
            <consortium name="WormBaseParasite"/>
        </authorList>
    </citation>
    <scope>IDENTIFICATION</scope>
</reference>
<proteinExistence type="predicted"/>
<keyword evidence="2" id="KW-1185">Reference proteome</keyword>
<feature type="region of interest" description="Disordered" evidence="1">
    <location>
        <begin position="51"/>
        <end position="85"/>
    </location>
</feature>